<reference evidence="1" key="1">
    <citation type="submission" date="2023-04" db="EMBL/GenBank/DDBJ databases">
        <title>Draft Genome sequencing of Naganishia species isolated from polar environments using Oxford Nanopore Technology.</title>
        <authorList>
            <person name="Leo P."/>
            <person name="Venkateswaran K."/>
        </authorList>
    </citation>
    <scope>NUCLEOTIDE SEQUENCE</scope>
    <source>
        <strain evidence="1">MNA-CCFEE 5261</strain>
    </source>
</reference>
<comment type="caution">
    <text evidence="1">The sequence shown here is derived from an EMBL/GenBank/DDBJ whole genome shotgun (WGS) entry which is preliminary data.</text>
</comment>
<proteinExistence type="predicted"/>
<dbReference type="Proteomes" id="UP001241377">
    <property type="component" value="Unassembled WGS sequence"/>
</dbReference>
<gene>
    <name evidence="1" type="ORF">QFC19_003590</name>
</gene>
<sequence>MNDTSGISVCFGSIQDQNLLAHAKAALKQMKAKWTSNIEIDTTHFVCQAAGPAENNYNPTAEYLKAVQLSLPIVQPQWVLACQIEKKLVPVSAFQLGADTPHKYQPQGNLVQEAEQGSKLQTAESAVVPESKSPKTEKASAVSSLEETARNADTANQDGAHASVQSPDAGPSIDPEMPPQQSNVVRDDSVNLHQQTGNSSPPAAPKSPKPEADGKLDRSFKFPVSSPPAEDESHTTGAQAASYSEFTASADDKATEDISAPLTEEDKAMQTQPLVEEPRTIDNDAAPSSQVTEDPVSASATEEPQAESTMSNPRRPEPKKTESDVDVAARQWLSGQKPVDAAAEHHDHSTKVLDEVLIKKAAAQAEKEAAVAAPVSTQPVETEELHQPPEEASATPEVEVQKDHGEVVKVAQEPSPQDIPAQIEAVPDVTSKNLSQTEATPNAEESVEIEGEVEETNEDEDQTPAESIAPTPSESPAPAEGETPVTGGSKKKKNKKKNKK</sequence>
<accession>A0ACC2W209</accession>
<evidence type="ECO:0000313" key="1">
    <source>
        <dbReference type="EMBL" id="KAJ9105132.1"/>
    </source>
</evidence>
<evidence type="ECO:0000313" key="2">
    <source>
        <dbReference type="Proteomes" id="UP001241377"/>
    </source>
</evidence>
<name>A0ACC2W209_9TREE</name>
<dbReference type="EMBL" id="JASBWR010000035">
    <property type="protein sequence ID" value="KAJ9105132.1"/>
    <property type="molecule type" value="Genomic_DNA"/>
</dbReference>
<keyword evidence="2" id="KW-1185">Reference proteome</keyword>
<protein>
    <submittedName>
        <fullName evidence="1">Uncharacterized protein</fullName>
    </submittedName>
</protein>
<organism evidence="1 2">
    <name type="scientific">Naganishia cerealis</name>
    <dbReference type="NCBI Taxonomy" id="610337"/>
    <lineage>
        <taxon>Eukaryota</taxon>
        <taxon>Fungi</taxon>
        <taxon>Dikarya</taxon>
        <taxon>Basidiomycota</taxon>
        <taxon>Agaricomycotina</taxon>
        <taxon>Tremellomycetes</taxon>
        <taxon>Filobasidiales</taxon>
        <taxon>Filobasidiaceae</taxon>
        <taxon>Naganishia</taxon>
    </lineage>
</organism>